<dbReference type="AlphaFoldDB" id="A0A0R2F2E1"/>
<dbReference type="SUPFAM" id="SSF53335">
    <property type="entry name" value="S-adenosyl-L-methionine-dependent methyltransferases"/>
    <property type="match status" value="1"/>
</dbReference>
<dbReference type="Proteomes" id="UP000050865">
    <property type="component" value="Unassembled WGS sequence"/>
</dbReference>
<dbReference type="Gene3D" id="3.40.50.150">
    <property type="entry name" value="Vaccinia Virus protein VP39"/>
    <property type="match status" value="1"/>
</dbReference>
<proteinExistence type="predicted"/>
<organism evidence="2 3">
    <name type="scientific">Lacticaseibacillus camelliae DSM 22697 = JCM 13995</name>
    <dbReference type="NCBI Taxonomy" id="1423730"/>
    <lineage>
        <taxon>Bacteria</taxon>
        <taxon>Bacillati</taxon>
        <taxon>Bacillota</taxon>
        <taxon>Bacilli</taxon>
        <taxon>Lactobacillales</taxon>
        <taxon>Lactobacillaceae</taxon>
        <taxon>Lacticaseibacillus</taxon>
    </lineage>
</organism>
<dbReference type="GO" id="GO:0008757">
    <property type="term" value="F:S-adenosylmethionine-dependent methyltransferase activity"/>
    <property type="evidence" value="ECO:0007669"/>
    <property type="project" value="InterPro"/>
</dbReference>
<reference evidence="2 3" key="1">
    <citation type="journal article" date="2015" name="Genome Announc.">
        <title>Expanding the biotechnology potential of lactobacilli through comparative genomics of 213 strains and associated genera.</title>
        <authorList>
            <person name="Sun Z."/>
            <person name="Harris H.M."/>
            <person name="McCann A."/>
            <person name="Guo C."/>
            <person name="Argimon S."/>
            <person name="Zhang W."/>
            <person name="Yang X."/>
            <person name="Jeffery I.B."/>
            <person name="Cooney J.C."/>
            <person name="Kagawa T.F."/>
            <person name="Liu W."/>
            <person name="Song Y."/>
            <person name="Salvetti E."/>
            <person name="Wrobel A."/>
            <person name="Rasinkangas P."/>
            <person name="Parkhill J."/>
            <person name="Rea M.C."/>
            <person name="O'Sullivan O."/>
            <person name="Ritari J."/>
            <person name="Douillard F.P."/>
            <person name="Paul Ross R."/>
            <person name="Yang R."/>
            <person name="Briner A.E."/>
            <person name="Felis G.E."/>
            <person name="de Vos W.M."/>
            <person name="Barrangou R."/>
            <person name="Klaenhammer T.R."/>
            <person name="Caufield P.W."/>
            <person name="Cui Y."/>
            <person name="Zhang H."/>
            <person name="O'Toole P.W."/>
        </authorList>
    </citation>
    <scope>NUCLEOTIDE SEQUENCE [LARGE SCALE GENOMIC DNA]</scope>
    <source>
        <strain evidence="2 3">DSM 22697</strain>
    </source>
</reference>
<name>A0A0R2F2E1_9LACO</name>
<dbReference type="PATRIC" id="fig|1423730.4.peg.1830"/>
<evidence type="ECO:0000259" key="1">
    <source>
        <dbReference type="Pfam" id="PF08241"/>
    </source>
</evidence>
<dbReference type="CDD" id="cd02440">
    <property type="entry name" value="AdoMet_MTases"/>
    <property type="match status" value="1"/>
</dbReference>
<keyword evidence="2" id="KW-0808">Transferase</keyword>
<dbReference type="EMBL" id="AYZJ01000030">
    <property type="protein sequence ID" value="KRN22705.1"/>
    <property type="molecule type" value="Genomic_DNA"/>
</dbReference>
<dbReference type="Pfam" id="PF08241">
    <property type="entry name" value="Methyltransf_11"/>
    <property type="match status" value="1"/>
</dbReference>
<feature type="domain" description="Methyltransferase type 11" evidence="1">
    <location>
        <begin position="64"/>
        <end position="159"/>
    </location>
</feature>
<gene>
    <name evidence="2" type="ORF">FC75_GL001754</name>
</gene>
<dbReference type="InterPro" id="IPR029063">
    <property type="entry name" value="SAM-dependent_MTases_sf"/>
</dbReference>
<dbReference type="STRING" id="1423730.FC75_GL001754"/>
<dbReference type="RefSeq" id="WP_056989485.1">
    <property type="nucleotide sequence ID" value="NZ_AYZJ01000030.1"/>
</dbReference>
<keyword evidence="3" id="KW-1185">Reference proteome</keyword>
<evidence type="ECO:0000313" key="3">
    <source>
        <dbReference type="Proteomes" id="UP000050865"/>
    </source>
</evidence>
<accession>A0A0R2F2E1</accession>
<comment type="caution">
    <text evidence="2">The sequence shown here is derived from an EMBL/GenBank/DDBJ whole genome shotgun (WGS) entry which is preliminary data.</text>
</comment>
<protein>
    <submittedName>
        <fullName evidence="2">Methyltransferase domain protein</fullName>
    </submittedName>
</protein>
<keyword evidence="2" id="KW-0489">Methyltransferase</keyword>
<dbReference type="InterPro" id="IPR013216">
    <property type="entry name" value="Methyltransf_11"/>
</dbReference>
<sequence>MGYQDINADTVDGWVKAGWQWGQPIDHQTYVNAQHGQWDILLTPTRPMPHDWLFADMRGKKVLGLASGGGQQMPLLAAMGAAVTVLDYSKAQLQTERQLADHEGYAITIVRADMTQPLPFDDEAFDLIIQPVANCYIEEVLPLSRECARILKPGGRLLVGMDNGINYIVDDAHEEKIVRGLPYNPLKDAKLMASIDTKEDGIQFSHTLDAQLRGQLQAGLSFRDMYEDYNGEGRLDQLRIPTFWATCAEKPAAR</sequence>
<dbReference type="PANTHER" id="PTHR43591">
    <property type="entry name" value="METHYLTRANSFERASE"/>
    <property type="match status" value="1"/>
</dbReference>
<dbReference type="GO" id="GO:0032259">
    <property type="term" value="P:methylation"/>
    <property type="evidence" value="ECO:0007669"/>
    <property type="project" value="UniProtKB-KW"/>
</dbReference>
<evidence type="ECO:0000313" key="2">
    <source>
        <dbReference type="EMBL" id="KRN22705.1"/>
    </source>
</evidence>